<dbReference type="InterPro" id="IPR011603">
    <property type="entry name" value="2oxoglutarate_DH_E1"/>
</dbReference>
<evidence type="ECO:0000256" key="2">
    <source>
        <dbReference type="ARBA" id="ARBA00003906"/>
    </source>
</evidence>
<dbReference type="AlphaFoldDB" id="A0A451DPJ2"/>
<dbReference type="InterPro" id="IPR032106">
    <property type="entry name" value="2-oxogl_dehyd_N"/>
</dbReference>
<sequence length="935" mass="106493">MQNINMKLWLDSSWLGGTSQSYVESLYSDFLNNSNSVEMDWRARFLNISDFGEQLESCTKTSKNNLHFLDRNSEYVSSAKENPKKNIEPIQLLNLVNAFRCFGHQQAHLDPLQLQKHEKIEELDLAYHGFKDSDFYNRFDISSLNLNEQTMKLIDIHALLKKIYCGSIGAEFMHITNKNEKQWIQKRLELVDRETIFSIKEKRDFLKTLTAAEGLERYLGSKFPGAKRFSLEGGDALLLVVNEIIYYSRKNNTHKVILGMAHRGRLNVLVNVLGKKPQDLFNEFFGKVSDNTRSGDVKYHMGFSSNIQTKEGIIHVVLECNPSHLEIINPVVMGSARALIDTLYQTDSNQVLPITIHGDAAIIGQGVVQETLNMSKVRGYQVGGTVRVVINNQVGFTTSNLQDARSSQYCTDVGKIVMAPIFHVMADDPEAVAFVTRLSLDFRRAFQRDVFIDLVCYRRHGHNEADEPSVTQPLMYQKIKKHPTVREIYANHLECTQVINKNDAIEMVNAYRSKLDSGEYIIPNCHPNSPNVFSLSSSKYSNVNLKYQKHLNLSHLQELATNISIVPTTVTMQSRVQKIYTDRFQMATGNKPFDWGAAENLAYATILEQGISCRLSGEDVGRGTFFHRHAVIHDQSNGSIYIPLKNINKNQGSFYVWDSVLSEEAVLAFEYGYAMASPKTLTIWEAQFGDFANTAQIVIDQFISSGEQKWGYQCGLVLLLPHGYEGQGPEHSSARLERYLQLSAENNMQVCVLSTPSQLYHILRRQAQDELKRPLVIMSPKSLLRHPQAVSSLDDLATGTFQSVIDEIDQVDYQSVQRVIFCTGKVYYDLLNKRRQNNQNYIAIIRIEKLYPFPYKELENIFQQYSNAHDFIWCQEEPQNQGAWYIIQHPLREILTPGSLLRYAGRSASASPAVGHTSIHYQQQQDLVNDALTIK</sequence>
<dbReference type="GO" id="GO:0006099">
    <property type="term" value="P:tricarboxylic acid cycle"/>
    <property type="evidence" value="ECO:0007669"/>
    <property type="project" value="TreeGrafter"/>
</dbReference>
<dbReference type="Pfam" id="PF16078">
    <property type="entry name" value="2-oxogl_dehyd_N"/>
    <property type="match status" value="1"/>
</dbReference>
<dbReference type="NCBIfam" id="TIGR00239">
    <property type="entry name" value="2oxo_dh_E1"/>
    <property type="match status" value="1"/>
</dbReference>
<evidence type="ECO:0000256" key="3">
    <source>
        <dbReference type="ARBA" id="ARBA00006936"/>
    </source>
</evidence>
<evidence type="ECO:0000256" key="7">
    <source>
        <dbReference type="ARBA" id="ARBA00023052"/>
    </source>
</evidence>
<dbReference type="OrthoDB" id="9759785at2"/>
<evidence type="ECO:0000313" key="11">
    <source>
        <dbReference type="Proteomes" id="UP000294392"/>
    </source>
</evidence>
<dbReference type="Gene3D" id="3.40.50.970">
    <property type="match status" value="1"/>
</dbReference>
<dbReference type="Pfam" id="PF02779">
    <property type="entry name" value="Transket_pyr"/>
    <property type="match status" value="1"/>
</dbReference>
<dbReference type="PANTHER" id="PTHR23152">
    <property type="entry name" value="2-OXOGLUTARATE DEHYDROGENASE"/>
    <property type="match status" value="1"/>
</dbReference>
<name>A0A451DPJ2_9GAMM</name>
<reference evidence="10 11" key="1">
    <citation type="submission" date="2019-02" db="EMBL/GenBank/DDBJ databases">
        <authorList>
            <person name="Manzano-Marin A."/>
            <person name="Manzano-Marin A."/>
        </authorList>
    </citation>
    <scope>NUCLEOTIDE SEQUENCE [LARGE SCALE GENOMIC DNA]</scope>
    <source>
        <strain evidence="10 11">ErCisplendens</strain>
    </source>
</reference>
<evidence type="ECO:0000256" key="1">
    <source>
        <dbReference type="ARBA" id="ARBA00001964"/>
    </source>
</evidence>
<dbReference type="GO" id="GO:0004591">
    <property type="term" value="F:oxoglutarate dehydrogenase (succinyl-transferring) activity"/>
    <property type="evidence" value="ECO:0007669"/>
    <property type="project" value="UniProtKB-EC"/>
</dbReference>
<dbReference type="Gene3D" id="3.40.50.11610">
    <property type="entry name" value="Multifunctional 2-oxoglutarate metabolism enzyme, C-terminal domain"/>
    <property type="match status" value="1"/>
</dbReference>
<dbReference type="SMART" id="SM00861">
    <property type="entry name" value="Transket_pyr"/>
    <property type="match status" value="1"/>
</dbReference>
<evidence type="ECO:0000256" key="8">
    <source>
        <dbReference type="ARBA" id="ARBA00030680"/>
    </source>
</evidence>
<dbReference type="EMBL" id="LR217735">
    <property type="protein sequence ID" value="VFP88707.1"/>
    <property type="molecule type" value="Genomic_DNA"/>
</dbReference>
<dbReference type="PIRSF" id="PIRSF000157">
    <property type="entry name" value="Oxoglu_dh_E1"/>
    <property type="match status" value="1"/>
</dbReference>
<dbReference type="InterPro" id="IPR042179">
    <property type="entry name" value="KGD_C_sf"/>
</dbReference>
<dbReference type="Gene3D" id="1.10.287.1150">
    <property type="entry name" value="TPP helical domain"/>
    <property type="match status" value="1"/>
</dbReference>
<dbReference type="CDD" id="cd02016">
    <property type="entry name" value="TPP_E1_OGDC_like"/>
    <property type="match status" value="1"/>
</dbReference>
<proteinExistence type="inferred from homology"/>
<dbReference type="InterPro" id="IPR031717">
    <property type="entry name" value="ODO-1/KGD_C"/>
</dbReference>
<feature type="domain" description="Transketolase-like pyrimidine-binding" evidence="9">
    <location>
        <begin position="593"/>
        <end position="786"/>
    </location>
</feature>
<dbReference type="GO" id="GO:0005829">
    <property type="term" value="C:cytosol"/>
    <property type="evidence" value="ECO:0007669"/>
    <property type="project" value="TreeGrafter"/>
</dbReference>
<dbReference type="InterPro" id="IPR005475">
    <property type="entry name" value="Transketolase-like_Pyr-bd"/>
</dbReference>
<dbReference type="FunFam" id="1.10.287.1150:FF:000004">
    <property type="entry name" value="2-oxoglutarate dehydrogenase E1 component"/>
    <property type="match status" value="1"/>
</dbReference>
<dbReference type="Pfam" id="PF00676">
    <property type="entry name" value="E1_dh"/>
    <property type="match status" value="1"/>
</dbReference>
<evidence type="ECO:0000259" key="9">
    <source>
        <dbReference type="SMART" id="SM00861"/>
    </source>
</evidence>
<dbReference type="EC" id="1.2.4.2" evidence="4"/>
<dbReference type="Proteomes" id="UP000294392">
    <property type="component" value="Chromosome"/>
</dbReference>
<dbReference type="PANTHER" id="PTHR23152:SF4">
    <property type="entry name" value="2-OXOADIPATE DEHYDROGENASE COMPLEX COMPONENT E1"/>
    <property type="match status" value="1"/>
</dbReference>
<dbReference type="NCBIfam" id="NF008907">
    <property type="entry name" value="PRK12270.1"/>
    <property type="match status" value="1"/>
</dbReference>
<evidence type="ECO:0000256" key="4">
    <source>
        <dbReference type="ARBA" id="ARBA00012280"/>
    </source>
</evidence>
<dbReference type="SUPFAM" id="SSF52518">
    <property type="entry name" value="Thiamin diphosphate-binding fold (THDP-binding)"/>
    <property type="match status" value="2"/>
</dbReference>
<dbReference type="RefSeq" id="WP_157990640.1">
    <property type="nucleotide sequence ID" value="NZ_LR217735.1"/>
</dbReference>
<organism evidence="10 11">
    <name type="scientific">Candidatus Erwinia haradaeae</name>
    <dbReference type="NCBI Taxonomy" id="1922217"/>
    <lineage>
        <taxon>Bacteria</taxon>
        <taxon>Pseudomonadati</taxon>
        <taxon>Pseudomonadota</taxon>
        <taxon>Gammaproteobacteria</taxon>
        <taxon>Enterobacterales</taxon>
        <taxon>Erwiniaceae</taxon>
        <taxon>Erwinia</taxon>
    </lineage>
</organism>
<dbReference type="FunFam" id="3.40.50.970:FF:000014">
    <property type="entry name" value="2-oxoglutarate dehydrogenase E1 component"/>
    <property type="match status" value="1"/>
</dbReference>
<dbReference type="NCBIfam" id="NF006914">
    <property type="entry name" value="PRK09404.1"/>
    <property type="match status" value="1"/>
</dbReference>
<gene>
    <name evidence="10" type="primary">sucA</name>
    <name evidence="10" type="ORF">ERCISPPA3004_652</name>
</gene>
<dbReference type="Gene3D" id="3.40.50.12470">
    <property type="match status" value="1"/>
</dbReference>
<evidence type="ECO:0000313" key="10">
    <source>
        <dbReference type="EMBL" id="VFP88707.1"/>
    </source>
</evidence>
<protein>
    <recommendedName>
        <fullName evidence="5">2-oxoglutarate dehydrogenase E1 component</fullName>
        <ecNumber evidence="4">1.2.4.2</ecNumber>
    </recommendedName>
    <alternativeName>
        <fullName evidence="8">Alpha-ketoglutarate dehydrogenase</fullName>
    </alternativeName>
</protein>
<evidence type="ECO:0000256" key="5">
    <source>
        <dbReference type="ARBA" id="ARBA00013321"/>
    </source>
</evidence>
<dbReference type="Pfam" id="PF16870">
    <property type="entry name" value="OxoGdeHyase_C"/>
    <property type="match status" value="1"/>
</dbReference>
<keyword evidence="6 10" id="KW-0560">Oxidoreductase</keyword>
<dbReference type="GO" id="GO:0030976">
    <property type="term" value="F:thiamine pyrophosphate binding"/>
    <property type="evidence" value="ECO:0007669"/>
    <property type="project" value="InterPro"/>
</dbReference>
<dbReference type="InterPro" id="IPR001017">
    <property type="entry name" value="DH_E1"/>
</dbReference>
<keyword evidence="7" id="KW-0786">Thiamine pyrophosphate</keyword>
<dbReference type="InterPro" id="IPR029061">
    <property type="entry name" value="THDP-binding"/>
</dbReference>
<comment type="similarity">
    <text evidence="3">Belongs to the alpha-ketoglutarate dehydrogenase family.</text>
</comment>
<evidence type="ECO:0000256" key="6">
    <source>
        <dbReference type="ARBA" id="ARBA00023002"/>
    </source>
</evidence>
<dbReference type="GO" id="GO:0045252">
    <property type="term" value="C:oxoglutarate dehydrogenase complex"/>
    <property type="evidence" value="ECO:0007669"/>
    <property type="project" value="TreeGrafter"/>
</dbReference>
<comment type="function">
    <text evidence="2">E1 component of the 2-oxoglutarate dehydrogenase (OGDH) complex which catalyzes the decarboxylation of 2-oxoglutarate, the first step in the conversion of 2-oxoglutarate to succinyl-CoA and CO(2).</text>
</comment>
<accession>A0A451DPJ2</accession>
<comment type="cofactor">
    <cofactor evidence="1">
        <name>thiamine diphosphate</name>
        <dbReference type="ChEBI" id="CHEBI:58937"/>
    </cofactor>
</comment>